<dbReference type="AlphaFoldDB" id="A0A2S2E1A1"/>
<name>A0A2S2E1A1_9ALTE</name>
<dbReference type="KEGG" id="salh:HMF8227_00299"/>
<gene>
    <name evidence="1" type="ORF">HMF8227_00299</name>
</gene>
<evidence type="ECO:0000313" key="2">
    <source>
        <dbReference type="Proteomes" id="UP000245728"/>
    </source>
</evidence>
<dbReference type="Pfam" id="PF11697">
    <property type="entry name" value="DUF3293"/>
    <property type="match status" value="1"/>
</dbReference>
<evidence type="ECO:0000313" key="1">
    <source>
        <dbReference type="EMBL" id="AWL10807.1"/>
    </source>
</evidence>
<sequence length="142" mass="16400">MSDYLQQYDTQLWALYRQTLFEISPEFYIPSSGAVITACNPEGHILSQGANQQRMAELKQQLRERDLTYQSLVGMSPDQQHQEPSLLIECNRDQALKLCQQYRQNAYFWLSKGQLWLVPALHPGPKVAMGSLRQRLVTSQLE</sequence>
<dbReference type="InterPro" id="IPR021710">
    <property type="entry name" value="DUF3293"/>
</dbReference>
<reference evidence="1 2" key="1">
    <citation type="submission" date="2018-05" db="EMBL/GenBank/DDBJ databases">
        <title>Salinimonas sp. HMF8227 Genome sequencing and assembly.</title>
        <authorList>
            <person name="Kang H."/>
            <person name="Kang J."/>
            <person name="Cha I."/>
            <person name="Kim H."/>
            <person name="Joh K."/>
        </authorList>
    </citation>
    <scope>NUCLEOTIDE SEQUENCE [LARGE SCALE GENOMIC DNA]</scope>
    <source>
        <strain evidence="1 2">HMF8227</strain>
    </source>
</reference>
<evidence type="ECO:0008006" key="3">
    <source>
        <dbReference type="Google" id="ProtNLM"/>
    </source>
</evidence>
<proteinExistence type="predicted"/>
<organism evidence="1 2">
    <name type="scientific">Saliniradius amylolyticus</name>
    <dbReference type="NCBI Taxonomy" id="2183582"/>
    <lineage>
        <taxon>Bacteria</taxon>
        <taxon>Pseudomonadati</taxon>
        <taxon>Pseudomonadota</taxon>
        <taxon>Gammaproteobacteria</taxon>
        <taxon>Alteromonadales</taxon>
        <taxon>Alteromonadaceae</taxon>
        <taxon>Saliniradius</taxon>
    </lineage>
</organism>
<protein>
    <recommendedName>
        <fullName evidence="3">DUF3293 domain-containing protein</fullName>
    </recommendedName>
</protein>
<dbReference type="EMBL" id="CP029347">
    <property type="protein sequence ID" value="AWL10807.1"/>
    <property type="molecule type" value="Genomic_DNA"/>
</dbReference>
<accession>A0A2S2E1A1</accession>
<dbReference type="Proteomes" id="UP000245728">
    <property type="component" value="Chromosome"/>
</dbReference>
<keyword evidence="2" id="KW-1185">Reference proteome</keyword>